<dbReference type="Proteomes" id="UP000316270">
    <property type="component" value="Chromosome 8"/>
</dbReference>
<evidence type="ECO:0008006" key="4">
    <source>
        <dbReference type="Google" id="ProtNLM"/>
    </source>
</evidence>
<dbReference type="AlphaFoldDB" id="A0A517LAT4"/>
<accession>A0A517LAT4</accession>
<dbReference type="EMBL" id="CP042192">
    <property type="protein sequence ID" value="QDS72735.1"/>
    <property type="molecule type" value="Genomic_DNA"/>
</dbReference>
<protein>
    <recommendedName>
        <fullName evidence="4">C2H2-type domain-containing protein</fullName>
    </recommendedName>
</protein>
<name>A0A517LAT4_9PEZI</name>
<sequence>MSSQASDLSSAINNASKEQLQRVLNAILQIHPETASTASSLLETQDLNTSANHPKASDPGNQSPKKRKRLELCAQCKQEYDIAKNNPKACTWHRGVIEANDESDAGPHSLELVEQFPEAYFWDCCEKSGADTTGCVVSEHSMISKFVRK</sequence>
<dbReference type="STRING" id="50376.A0A517LAT4"/>
<gene>
    <name evidence="2" type="ORF">FKW77_003905</name>
</gene>
<keyword evidence="3" id="KW-1185">Reference proteome</keyword>
<dbReference type="PANTHER" id="PTHR38167:SF1">
    <property type="entry name" value="C2H2-TYPE DOMAIN-CONTAINING PROTEIN"/>
    <property type="match status" value="1"/>
</dbReference>
<evidence type="ECO:0000313" key="3">
    <source>
        <dbReference type="Proteomes" id="UP000316270"/>
    </source>
</evidence>
<organism evidence="2 3">
    <name type="scientific">Venturia effusa</name>
    <dbReference type="NCBI Taxonomy" id="50376"/>
    <lineage>
        <taxon>Eukaryota</taxon>
        <taxon>Fungi</taxon>
        <taxon>Dikarya</taxon>
        <taxon>Ascomycota</taxon>
        <taxon>Pezizomycotina</taxon>
        <taxon>Dothideomycetes</taxon>
        <taxon>Pleosporomycetidae</taxon>
        <taxon>Venturiales</taxon>
        <taxon>Venturiaceae</taxon>
        <taxon>Venturia</taxon>
    </lineage>
</organism>
<evidence type="ECO:0000313" key="2">
    <source>
        <dbReference type="EMBL" id="QDS72735.1"/>
    </source>
</evidence>
<dbReference type="OrthoDB" id="5422613at2759"/>
<feature type="compositionally biased region" description="Polar residues" evidence="1">
    <location>
        <begin position="39"/>
        <end position="52"/>
    </location>
</feature>
<feature type="region of interest" description="Disordered" evidence="1">
    <location>
        <begin position="39"/>
        <end position="67"/>
    </location>
</feature>
<dbReference type="PANTHER" id="PTHR38167">
    <property type="entry name" value="C2H2-TYPE DOMAIN-CONTAINING PROTEIN"/>
    <property type="match status" value="1"/>
</dbReference>
<evidence type="ECO:0000256" key="1">
    <source>
        <dbReference type="SAM" id="MobiDB-lite"/>
    </source>
</evidence>
<reference evidence="2 3" key="1">
    <citation type="submission" date="2019-07" db="EMBL/GenBank/DDBJ databases">
        <title>Finished genome of Venturia effusa.</title>
        <authorList>
            <person name="Young C.A."/>
            <person name="Cox M.P."/>
            <person name="Ganley A.R.D."/>
            <person name="David W.J."/>
        </authorList>
    </citation>
    <scope>NUCLEOTIDE SEQUENCE [LARGE SCALE GENOMIC DNA]</scope>
    <source>
        <strain evidence="3">albino</strain>
    </source>
</reference>
<proteinExistence type="predicted"/>